<dbReference type="AlphaFoldDB" id="A0A7T8GXY5"/>
<evidence type="ECO:0000256" key="1">
    <source>
        <dbReference type="SAM" id="MobiDB-lite"/>
    </source>
</evidence>
<organism evidence="2 3">
    <name type="scientific">Caligus rogercresseyi</name>
    <name type="common">Sea louse</name>
    <dbReference type="NCBI Taxonomy" id="217165"/>
    <lineage>
        <taxon>Eukaryota</taxon>
        <taxon>Metazoa</taxon>
        <taxon>Ecdysozoa</taxon>
        <taxon>Arthropoda</taxon>
        <taxon>Crustacea</taxon>
        <taxon>Multicrustacea</taxon>
        <taxon>Hexanauplia</taxon>
        <taxon>Copepoda</taxon>
        <taxon>Siphonostomatoida</taxon>
        <taxon>Caligidae</taxon>
        <taxon>Caligus</taxon>
    </lineage>
</organism>
<keyword evidence="3" id="KW-1185">Reference proteome</keyword>
<evidence type="ECO:0000313" key="2">
    <source>
        <dbReference type="EMBL" id="QQP39601.1"/>
    </source>
</evidence>
<evidence type="ECO:0000313" key="3">
    <source>
        <dbReference type="Proteomes" id="UP000595437"/>
    </source>
</evidence>
<reference evidence="3" key="1">
    <citation type="submission" date="2021-01" db="EMBL/GenBank/DDBJ databases">
        <title>Caligus Genome Assembly.</title>
        <authorList>
            <person name="Gallardo-Escarate C."/>
        </authorList>
    </citation>
    <scope>NUCLEOTIDE SEQUENCE [LARGE SCALE GENOMIC DNA]</scope>
</reference>
<proteinExistence type="predicted"/>
<name>A0A7T8GXY5_CALRO</name>
<accession>A0A7T8GXY5</accession>
<protein>
    <submittedName>
        <fullName evidence="2">Uncharacterized protein</fullName>
    </submittedName>
</protein>
<dbReference type="Proteomes" id="UP000595437">
    <property type="component" value="Chromosome 14"/>
</dbReference>
<dbReference type="EMBL" id="CP045903">
    <property type="protein sequence ID" value="QQP39601.1"/>
    <property type="molecule type" value="Genomic_DNA"/>
</dbReference>
<gene>
    <name evidence="2" type="ORF">FKW44_020540</name>
</gene>
<sequence>MRWGSDRRKRDLFLSILQHRGSFLQGGFLLGGQTQGGRLQGVYRKELWDVKINSEKLDIPEANQELLQFAIEPSLNSWSLLHNCWRTSPSVHRAIRRPLENEVLYGGAHRHQKELTGLRPHGGPQSIIRPQSGPSGEIA</sequence>
<feature type="compositionally biased region" description="Polar residues" evidence="1">
    <location>
        <begin position="128"/>
        <end position="139"/>
    </location>
</feature>
<feature type="region of interest" description="Disordered" evidence="1">
    <location>
        <begin position="114"/>
        <end position="139"/>
    </location>
</feature>